<gene>
    <name evidence="1" type="ORF">MYCIT1_LOCUS16916</name>
</gene>
<sequence>QSIVRQDFSIRHCNNSGLTRLFRIECGVPRSVPLIMHRCLALPEIASQICENLRMFLSGFPDRLALSVLARTSRAIFLEPALDALWRQQSTLVNLLRCMPKDLCEISSVSMDPHECLLLVHFRRPIRESDWDRATYYARRVRVLDCSGNDEILSQILPFLQDALGSRALFPRLRELVWLDHPESDLKYLPVFFGRDLVTLVLTCSAPNPNHVALLDTLADRSPSLDSLSIFGTPLSTEACAIIRRFRHITCLNLAAASAAGLIHFSHLPNLEDFNMRDIPEDMAASENEIAPLAQLTKFAAGMSSFSALRTALPLCADSPLQTYMVSIITPSPGTELERFFSEFAHNRGKHATSLVTLQFIVPYQAYEELPGSSAEFMFPASALRCLHTLSGLAHVHISALGFDIDGRDLLALGRALPNLISLALASLLPASTPPRLKLSALPSLANQCQHLKFLDLSFDTAEVVPSRPSRLSHIELNVGLSPLEDGDQYGVMEFFEFCLPGVRLRDPWATRHDGPNPDLSEEVQRWRDVAAHLDRMYKNRE</sequence>
<dbReference type="AlphaFoldDB" id="A0AAD2H986"/>
<dbReference type="InterPro" id="IPR032675">
    <property type="entry name" value="LRR_dom_sf"/>
</dbReference>
<accession>A0AAD2H986</accession>
<evidence type="ECO:0000313" key="1">
    <source>
        <dbReference type="EMBL" id="CAK5271686.1"/>
    </source>
</evidence>
<name>A0AAD2H986_9AGAR</name>
<organism evidence="1 2">
    <name type="scientific">Mycena citricolor</name>
    <dbReference type="NCBI Taxonomy" id="2018698"/>
    <lineage>
        <taxon>Eukaryota</taxon>
        <taxon>Fungi</taxon>
        <taxon>Dikarya</taxon>
        <taxon>Basidiomycota</taxon>
        <taxon>Agaricomycotina</taxon>
        <taxon>Agaricomycetes</taxon>
        <taxon>Agaricomycetidae</taxon>
        <taxon>Agaricales</taxon>
        <taxon>Marasmiineae</taxon>
        <taxon>Mycenaceae</taxon>
        <taxon>Mycena</taxon>
    </lineage>
</organism>
<reference evidence="1" key="1">
    <citation type="submission" date="2023-11" db="EMBL/GenBank/DDBJ databases">
        <authorList>
            <person name="De Vega J J."/>
            <person name="De Vega J J."/>
        </authorList>
    </citation>
    <scope>NUCLEOTIDE SEQUENCE</scope>
</reference>
<protein>
    <recommendedName>
        <fullName evidence="3">F-box domain-containing protein</fullName>
    </recommendedName>
</protein>
<dbReference type="Proteomes" id="UP001295794">
    <property type="component" value="Unassembled WGS sequence"/>
</dbReference>
<proteinExistence type="predicted"/>
<keyword evidence="2" id="KW-1185">Reference proteome</keyword>
<evidence type="ECO:0008006" key="3">
    <source>
        <dbReference type="Google" id="ProtNLM"/>
    </source>
</evidence>
<dbReference type="SUPFAM" id="SSF52047">
    <property type="entry name" value="RNI-like"/>
    <property type="match status" value="1"/>
</dbReference>
<dbReference type="EMBL" id="CAVNYO010000174">
    <property type="protein sequence ID" value="CAK5271686.1"/>
    <property type="molecule type" value="Genomic_DNA"/>
</dbReference>
<evidence type="ECO:0000313" key="2">
    <source>
        <dbReference type="Proteomes" id="UP001295794"/>
    </source>
</evidence>
<comment type="caution">
    <text evidence="1">The sequence shown here is derived from an EMBL/GenBank/DDBJ whole genome shotgun (WGS) entry which is preliminary data.</text>
</comment>
<feature type="non-terminal residue" evidence="1">
    <location>
        <position position="542"/>
    </location>
</feature>
<dbReference type="Gene3D" id="3.80.10.10">
    <property type="entry name" value="Ribonuclease Inhibitor"/>
    <property type="match status" value="1"/>
</dbReference>